<keyword evidence="3" id="KW-1185">Reference proteome</keyword>
<organism evidence="2 3">
    <name type="scientific">Solanum commersonii</name>
    <name type="common">Commerson's wild potato</name>
    <name type="synonym">Commerson's nightshade</name>
    <dbReference type="NCBI Taxonomy" id="4109"/>
    <lineage>
        <taxon>Eukaryota</taxon>
        <taxon>Viridiplantae</taxon>
        <taxon>Streptophyta</taxon>
        <taxon>Embryophyta</taxon>
        <taxon>Tracheophyta</taxon>
        <taxon>Spermatophyta</taxon>
        <taxon>Magnoliopsida</taxon>
        <taxon>eudicotyledons</taxon>
        <taxon>Gunneridae</taxon>
        <taxon>Pentapetalae</taxon>
        <taxon>asterids</taxon>
        <taxon>lamiids</taxon>
        <taxon>Solanales</taxon>
        <taxon>Solanaceae</taxon>
        <taxon>Solanoideae</taxon>
        <taxon>Solaneae</taxon>
        <taxon>Solanum</taxon>
    </lineage>
</organism>
<evidence type="ECO:0000313" key="3">
    <source>
        <dbReference type="Proteomes" id="UP000824120"/>
    </source>
</evidence>
<evidence type="ECO:0000313" key="2">
    <source>
        <dbReference type="EMBL" id="KAG5614357.1"/>
    </source>
</evidence>
<gene>
    <name evidence="2" type="ORF">H5410_014181</name>
</gene>
<accession>A0A9J5ZQ71</accession>
<dbReference type="EMBL" id="JACXVP010000003">
    <property type="protein sequence ID" value="KAG5614357.1"/>
    <property type="molecule type" value="Genomic_DNA"/>
</dbReference>
<feature type="region of interest" description="Disordered" evidence="1">
    <location>
        <begin position="1"/>
        <end position="21"/>
    </location>
</feature>
<feature type="compositionally biased region" description="Basic residues" evidence="1">
    <location>
        <begin position="1"/>
        <end position="11"/>
    </location>
</feature>
<proteinExistence type="predicted"/>
<comment type="caution">
    <text evidence="2">The sequence shown here is derived from an EMBL/GenBank/DDBJ whole genome shotgun (WGS) entry which is preliminary data.</text>
</comment>
<sequence length="69" mass="7620">MTHFLLRKTNPKFRPAGEKTGRKRALQSLPTLFSSTLIDSVTGYTFRCIGNGHILVGVSAKARKSCPKE</sequence>
<dbReference type="AlphaFoldDB" id="A0A9J5ZQ71"/>
<reference evidence="2 3" key="1">
    <citation type="submission" date="2020-09" db="EMBL/GenBank/DDBJ databases">
        <title>De no assembly of potato wild relative species, Solanum commersonii.</title>
        <authorList>
            <person name="Cho K."/>
        </authorList>
    </citation>
    <scope>NUCLEOTIDE SEQUENCE [LARGE SCALE GENOMIC DNA]</scope>
    <source>
        <strain evidence="2">LZ3.2</strain>
        <tissue evidence="2">Leaf</tissue>
    </source>
</reference>
<protein>
    <submittedName>
        <fullName evidence="2">Uncharacterized protein</fullName>
    </submittedName>
</protein>
<name>A0A9J5ZQ71_SOLCO</name>
<dbReference type="OrthoDB" id="10574007at2759"/>
<dbReference type="Proteomes" id="UP000824120">
    <property type="component" value="Chromosome 3"/>
</dbReference>
<evidence type="ECO:0000256" key="1">
    <source>
        <dbReference type="SAM" id="MobiDB-lite"/>
    </source>
</evidence>